<organism evidence="2 3">
    <name type="scientific">Tanacetum coccineum</name>
    <dbReference type="NCBI Taxonomy" id="301880"/>
    <lineage>
        <taxon>Eukaryota</taxon>
        <taxon>Viridiplantae</taxon>
        <taxon>Streptophyta</taxon>
        <taxon>Embryophyta</taxon>
        <taxon>Tracheophyta</taxon>
        <taxon>Spermatophyta</taxon>
        <taxon>Magnoliopsida</taxon>
        <taxon>eudicotyledons</taxon>
        <taxon>Gunneridae</taxon>
        <taxon>Pentapetalae</taxon>
        <taxon>asterids</taxon>
        <taxon>campanulids</taxon>
        <taxon>Asterales</taxon>
        <taxon>Asteraceae</taxon>
        <taxon>Asteroideae</taxon>
        <taxon>Anthemideae</taxon>
        <taxon>Anthemidinae</taxon>
        <taxon>Tanacetum</taxon>
    </lineage>
</organism>
<name>A0ABQ5EXV4_9ASTR</name>
<accession>A0ABQ5EXV4</accession>
<dbReference type="PANTHER" id="PTHR11439:SF483">
    <property type="entry name" value="PEPTIDE SYNTHASE GLIP-LIKE, PUTATIVE (AFU_ORTHOLOGUE AFUA_3G12920)-RELATED"/>
    <property type="match status" value="1"/>
</dbReference>
<feature type="domain" description="Reverse transcriptase Ty1/copia-type" evidence="1">
    <location>
        <begin position="91"/>
        <end position="172"/>
    </location>
</feature>
<dbReference type="PANTHER" id="PTHR11439">
    <property type="entry name" value="GAG-POL-RELATED RETROTRANSPOSON"/>
    <property type="match status" value="1"/>
</dbReference>
<dbReference type="EMBL" id="BQNB010016752">
    <property type="protein sequence ID" value="GJT55387.1"/>
    <property type="molecule type" value="Genomic_DNA"/>
</dbReference>
<dbReference type="InterPro" id="IPR013103">
    <property type="entry name" value="RVT_2"/>
</dbReference>
<dbReference type="InterPro" id="IPR043502">
    <property type="entry name" value="DNA/RNA_pol_sf"/>
</dbReference>
<proteinExistence type="predicted"/>
<reference evidence="2" key="1">
    <citation type="journal article" date="2022" name="Int. J. Mol. Sci.">
        <title>Draft Genome of Tanacetum Coccineum: Genomic Comparison of Closely Related Tanacetum-Family Plants.</title>
        <authorList>
            <person name="Yamashiro T."/>
            <person name="Shiraishi A."/>
            <person name="Nakayama K."/>
            <person name="Satake H."/>
        </authorList>
    </citation>
    <scope>NUCLEOTIDE SEQUENCE</scope>
</reference>
<dbReference type="Proteomes" id="UP001151760">
    <property type="component" value="Unassembled WGS sequence"/>
</dbReference>
<comment type="caution">
    <text evidence="2">The sequence shown here is derived from an EMBL/GenBank/DDBJ whole genome shotgun (WGS) entry which is preliminary data.</text>
</comment>
<feature type="domain" description="Reverse transcriptase Ty1/copia-type" evidence="1">
    <location>
        <begin position="11"/>
        <end position="90"/>
    </location>
</feature>
<evidence type="ECO:0000313" key="2">
    <source>
        <dbReference type="EMBL" id="GJT55387.1"/>
    </source>
</evidence>
<sequence length="208" mass="23972">MDSYSSPLWKIEIGSKWVFRNKKDKHGTTTKNKARLVAQGYSQEEGIDYDETFAPVARIEAIRIFLAFATYMNFKVYQMDVKSAFLNGYVLLVQVYVDDIIFGSTSYKLCKQFEKLMTKKFEMSMMRELTYFLGLQIKQDDKGISIFQEQYTRNLLKKFEISNSSSLKTPMLPSNNLGPDLAGKLVNETSFRGMIGSLMYLTTTRPDI</sequence>
<keyword evidence="3" id="KW-1185">Reference proteome</keyword>
<dbReference type="SUPFAM" id="SSF56672">
    <property type="entry name" value="DNA/RNA polymerases"/>
    <property type="match status" value="1"/>
</dbReference>
<protein>
    <submittedName>
        <fullName evidence="2">Retrovirus-related pol polyprotein from transposon TNT 1-94</fullName>
    </submittedName>
</protein>
<evidence type="ECO:0000313" key="3">
    <source>
        <dbReference type="Proteomes" id="UP001151760"/>
    </source>
</evidence>
<dbReference type="Pfam" id="PF07727">
    <property type="entry name" value="RVT_2"/>
    <property type="match status" value="2"/>
</dbReference>
<gene>
    <name evidence="2" type="ORF">Tco_0990441</name>
</gene>
<reference evidence="2" key="2">
    <citation type="submission" date="2022-01" db="EMBL/GenBank/DDBJ databases">
        <authorList>
            <person name="Yamashiro T."/>
            <person name="Shiraishi A."/>
            <person name="Satake H."/>
            <person name="Nakayama K."/>
        </authorList>
    </citation>
    <scope>NUCLEOTIDE SEQUENCE</scope>
</reference>
<evidence type="ECO:0000259" key="1">
    <source>
        <dbReference type="Pfam" id="PF07727"/>
    </source>
</evidence>